<keyword evidence="7 9" id="KW-1133">Transmembrane helix</keyword>
<feature type="transmembrane region" description="Helical" evidence="9">
    <location>
        <begin position="568"/>
        <end position="586"/>
    </location>
</feature>
<feature type="transmembrane region" description="Helical" evidence="9">
    <location>
        <begin position="254"/>
        <end position="273"/>
    </location>
</feature>
<keyword evidence="6" id="KW-0029">Amino-acid transport</keyword>
<reference evidence="11" key="1">
    <citation type="journal article" date="2008" name="Environ. Microbiol.">
        <title>Design and testing of 'genome-proxy' microarrays to profile marine microbial communities.</title>
        <authorList>
            <person name="Rich V.I."/>
            <person name="Konstantinidis K."/>
            <person name="DeLong E.F."/>
        </authorList>
    </citation>
    <scope>NUCLEOTIDE SEQUENCE</scope>
</reference>
<sequence length="626" mass="70902">MNIFEASKSTIMYTIFNLIDTVKIYLKRASKDPIWAGSSILKLLLAFFLIFWYCKKFLTLSLGYISLLSDSEGHLSNPSDYSTDHMTLLLGGAILLSYLLIQNEIGNLFRRPKKWKEYISTFFGIGVFIAAFPLVPMLGFYLMEQTLFFYIGAAVTAAFVAHRNSIQEIFLLPIMLQKPSENRLAILGVGVTILPILLFIYFSTNLAAWPSIVADLVTVFCYLITIISLLWWFQISLEGANPKIQDQRMSALGFLILTPFIFYIVTRVMYVFHDPNTVTMERWNIEFAFMNDANPFQINTWPIEVTNNIDDRWRFWIAALLNSIRVTLLSIVFCTILGIIVGVSRLSSNKLTSSMATAYVEIFRNMPLAVLLFLISTQLGTTLPLFIAEENIVGMIYYSNQGIYLPGFELSHLIYGFLIVFAIWVYWQIKDREGVDDSEEGVRRRFTIWVIGIAVALGIILSGDISLPNYIKPNMGIPGTWDIEEGTGFEMTVEFLAMIIGLTLFTTAVVAEIVRGSIQSLPRGQVEAAVSIGLSPYQRLRLVILPQALRSMIPLLNSQYMNVWKNSSLAMIVAYSDVFYVIFVMMNNVGKLIPLFILLLLTYQAGSLLISGIMNVYNYRVTKVKI</sequence>
<dbReference type="CDD" id="cd06261">
    <property type="entry name" value="TM_PBP2"/>
    <property type="match status" value="1"/>
</dbReference>
<evidence type="ECO:0000256" key="7">
    <source>
        <dbReference type="ARBA" id="ARBA00022989"/>
    </source>
</evidence>
<organism evidence="11">
    <name type="scientific">uncultured marine group II euryarchaeote EF100_57A08</name>
    <dbReference type="NCBI Taxonomy" id="480664"/>
    <lineage>
        <taxon>Archaea</taxon>
        <taxon>Methanobacteriati</taxon>
        <taxon>Thermoplasmatota</taxon>
        <taxon>Candidatus Poseidoniia</taxon>
        <taxon>Candidatus Poseidoniales</taxon>
        <taxon>environmental samples</taxon>
    </lineage>
</organism>
<feature type="domain" description="ABC transmembrane type-1" evidence="10">
    <location>
        <begin position="320"/>
        <end position="610"/>
    </location>
</feature>
<dbReference type="PANTHER" id="PTHR30614:SF37">
    <property type="entry name" value="AMINO-ACID ABC TRANSPORTER PERMEASE PROTEIN YHDX-RELATED"/>
    <property type="match status" value="1"/>
</dbReference>
<dbReference type="GO" id="GO:0043190">
    <property type="term" value="C:ATP-binding cassette (ABC) transporter complex"/>
    <property type="evidence" value="ECO:0007669"/>
    <property type="project" value="InterPro"/>
</dbReference>
<name>A9QP42_9ARCH</name>
<evidence type="ECO:0000256" key="6">
    <source>
        <dbReference type="ARBA" id="ARBA00022970"/>
    </source>
</evidence>
<evidence type="ECO:0000256" key="8">
    <source>
        <dbReference type="ARBA" id="ARBA00023136"/>
    </source>
</evidence>
<feature type="transmembrane region" description="Helical" evidence="9">
    <location>
        <begin position="208"/>
        <end position="233"/>
    </location>
</feature>
<keyword evidence="3 9" id="KW-0813">Transport</keyword>
<comment type="subcellular location">
    <subcellularLocation>
        <location evidence="1 9">Cell membrane</location>
        <topology evidence="1 9">Multi-pass membrane protein</topology>
    </subcellularLocation>
</comment>
<evidence type="ECO:0000256" key="9">
    <source>
        <dbReference type="RuleBase" id="RU363032"/>
    </source>
</evidence>
<dbReference type="InterPro" id="IPR043429">
    <property type="entry name" value="ArtM/GltK/GlnP/TcyL/YhdX-like"/>
</dbReference>
<feature type="transmembrane region" description="Helical" evidence="9">
    <location>
        <begin position="85"/>
        <end position="101"/>
    </location>
</feature>
<dbReference type="SUPFAM" id="SSF161098">
    <property type="entry name" value="MetI-like"/>
    <property type="match status" value="1"/>
</dbReference>
<dbReference type="AlphaFoldDB" id="A9QP42"/>
<evidence type="ECO:0000256" key="4">
    <source>
        <dbReference type="ARBA" id="ARBA00022475"/>
    </source>
</evidence>
<dbReference type="GO" id="GO:0006865">
    <property type="term" value="P:amino acid transport"/>
    <property type="evidence" value="ECO:0007669"/>
    <property type="project" value="UniProtKB-KW"/>
</dbReference>
<evidence type="ECO:0000256" key="1">
    <source>
        <dbReference type="ARBA" id="ARBA00004651"/>
    </source>
</evidence>
<proteinExistence type="inferred from homology"/>
<feature type="transmembrane region" description="Helical" evidence="9">
    <location>
        <begin position="122"/>
        <end position="141"/>
    </location>
</feature>
<feature type="transmembrane region" description="Helical" evidence="9">
    <location>
        <begin position="324"/>
        <end position="347"/>
    </location>
</feature>
<evidence type="ECO:0000259" key="10">
    <source>
        <dbReference type="PROSITE" id="PS50928"/>
    </source>
</evidence>
<dbReference type="InterPro" id="IPR010065">
    <property type="entry name" value="AA_ABC_transptr_permease_3TM"/>
</dbReference>
<dbReference type="InterPro" id="IPR035906">
    <property type="entry name" value="MetI-like_sf"/>
</dbReference>
<dbReference type="GO" id="GO:0022857">
    <property type="term" value="F:transmembrane transporter activity"/>
    <property type="evidence" value="ECO:0007669"/>
    <property type="project" value="InterPro"/>
</dbReference>
<feature type="transmembrane region" description="Helical" evidence="9">
    <location>
        <begin position="592"/>
        <end position="617"/>
    </location>
</feature>
<feature type="transmembrane region" description="Helical" evidence="9">
    <location>
        <begin position="448"/>
        <end position="471"/>
    </location>
</feature>
<evidence type="ECO:0000256" key="5">
    <source>
        <dbReference type="ARBA" id="ARBA00022692"/>
    </source>
</evidence>
<dbReference type="PROSITE" id="PS50928">
    <property type="entry name" value="ABC_TM1"/>
    <property type="match status" value="1"/>
</dbReference>
<gene>
    <name evidence="11" type="ORF">MBMO_EF10057A08g026</name>
</gene>
<protein>
    <submittedName>
        <fullName evidence="11">ABC-type amino acid transport system permease component</fullName>
    </submittedName>
</protein>
<dbReference type="PANTHER" id="PTHR30614">
    <property type="entry name" value="MEMBRANE COMPONENT OF AMINO ACID ABC TRANSPORTER"/>
    <property type="match status" value="1"/>
</dbReference>
<feature type="transmembrane region" description="Helical" evidence="9">
    <location>
        <begin position="184"/>
        <end position="202"/>
    </location>
</feature>
<dbReference type="Pfam" id="PF00528">
    <property type="entry name" value="BPD_transp_1"/>
    <property type="match status" value="1"/>
</dbReference>
<dbReference type="Gene3D" id="1.10.3720.10">
    <property type="entry name" value="MetI-like"/>
    <property type="match status" value="2"/>
</dbReference>
<comment type="similarity">
    <text evidence="2">Belongs to the binding-protein-dependent transport system permease family. HisMQ subfamily.</text>
</comment>
<dbReference type="NCBIfam" id="TIGR01726">
    <property type="entry name" value="HEQRo_perm_3TM"/>
    <property type="match status" value="1"/>
</dbReference>
<feature type="transmembrane region" description="Helical" evidence="9">
    <location>
        <begin position="368"/>
        <end position="388"/>
    </location>
</feature>
<keyword evidence="5 9" id="KW-0812">Transmembrane</keyword>
<feature type="transmembrane region" description="Helical" evidence="9">
    <location>
        <begin position="33"/>
        <end position="53"/>
    </location>
</feature>
<evidence type="ECO:0000256" key="2">
    <source>
        <dbReference type="ARBA" id="ARBA00010072"/>
    </source>
</evidence>
<keyword evidence="8 9" id="KW-0472">Membrane</keyword>
<feature type="transmembrane region" description="Helical" evidence="9">
    <location>
        <begin position="147"/>
        <end position="163"/>
    </location>
</feature>
<feature type="transmembrane region" description="Helical" evidence="9">
    <location>
        <begin position="491"/>
        <end position="514"/>
    </location>
</feature>
<feature type="transmembrane region" description="Helical" evidence="9">
    <location>
        <begin position="408"/>
        <end position="427"/>
    </location>
</feature>
<evidence type="ECO:0000313" key="11">
    <source>
        <dbReference type="EMBL" id="ABX59210.1"/>
    </source>
</evidence>
<keyword evidence="4" id="KW-1003">Cell membrane</keyword>
<evidence type="ECO:0000256" key="3">
    <source>
        <dbReference type="ARBA" id="ARBA00022448"/>
    </source>
</evidence>
<dbReference type="InterPro" id="IPR000515">
    <property type="entry name" value="MetI-like"/>
</dbReference>
<dbReference type="EMBL" id="EU221238">
    <property type="protein sequence ID" value="ABX59210.1"/>
    <property type="molecule type" value="Genomic_DNA"/>
</dbReference>
<accession>A9QP42</accession>